<sequence length="186" mass="20818">MNALSLPWVIGPVCWILLLPSATAMLYTLGERKGLTPASLFSSYILAPFIVSIPYYHLSFEKNSPINMIFAQIITTILLFSMVFLLSRIRIDKEITFKRHIEFKPALKSLFMGIFLLVVFDGLLIRFPPGCASARSLMAFNKCKAGEMLLGAKGFGELWFMVNVGTLALTMICLGSFHLARRLFKG</sequence>
<organism evidence="2 3">
    <name type="scientific">Rhizobium fabae</name>
    <dbReference type="NCBI Taxonomy" id="573179"/>
    <lineage>
        <taxon>Bacteria</taxon>
        <taxon>Pseudomonadati</taxon>
        <taxon>Pseudomonadota</taxon>
        <taxon>Alphaproteobacteria</taxon>
        <taxon>Hyphomicrobiales</taxon>
        <taxon>Rhizobiaceae</taxon>
        <taxon>Rhizobium/Agrobacterium group</taxon>
        <taxon>Rhizobium</taxon>
    </lineage>
</organism>
<feature type="transmembrane region" description="Helical" evidence="1">
    <location>
        <begin position="158"/>
        <end position="180"/>
    </location>
</feature>
<accession>A0A7W6BFU9</accession>
<feature type="transmembrane region" description="Helical" evidence="1">
    <location>
        <begin position="110"/>
        <end position="128"/>
    </location>
</feature>
<evidence type="ECO:0000313" key="3">
    <source>
        <dbReference type="Proteomes" id="UP000545490"/>
    </source>
</evidence>
<feature type="transmembrane region" description="Helical" evidence="1">
    <location>
        <begin position="6"/>
        <end position="27"/>
    </location>
</feature>
<comment type="caution">
    <text evidence="2">The sequence shown here is derived from an EMBL/GenBank/DDBJ whole genome shotgun (WGS) entry which is preliminary data.</text>
</comment>
<dbReference type="AlphaFoldDB" id="A0A7W6BFU9"/>
<reference evidence="2 3" key="1">
    <citation type="submission" date="2020-08" db="EMBL/GenBank/DDBJ databases">
        <title>Genomic Encyclopedia of Type Strains, Phase IV (KMG-IV): sequencing the most valuable type-strain genomes for metagenomic binning, comparative biology and taxonomic classification.</title>
        <authorList>
            <person name="Goeker M."/>
        </authorList>
    </citation>
    <scope>NUCLEOTIDE SEQUENCE [LARGE SCALE GENOMIC DNA]</scope>
    <source>
        <strain evidence="2 3">DSM 19331</strain>
    </source>
</reference>
<evidence type="ECO:0000313" key="2">
    <source>
        <dbReference type="EMBL" id="MBB3918347.1"/>
    </source>
</evidence>
<dbReference type="EMBL" id="JACIDG010000018">
    <property type="protein sequence ID" value="MBB3918347.1"/>
    <property type="molecule type" value="Genomic_DNA"/>
</dbReference>
<name>A0A7W6BFU9_9HYPH</name>
<feature type="transmembrane region" description="Helical" evidence="1">
    <location>
        <begin position="69"/>
        <end position="89"/>
    </location>
</feature>
<protein>
    <submittedName>
        <fullName evidence="2">Uncharacterized protein</fullName>
    </submittedName>
</protein>
<proteinExistence type="predicted"/>
<dbReference type="Proteomes" id="UP000545490">
    <property type="component" value="Unassembled WGS sequence"/>
</dbReference>
<feature type="transmembrane region" description="Helical" evidence="1">
    <location>
        <begin position="39"/>
        <end position="57"/>
    </location>
</feature>
<gene>
    <name evidence="2" type="ORF">GGQ65_005685</name>
</gene>
<dbReference type="RefSeq" id="WP_126829698.1">
    <property type="nucleotide sequence ID" value="NZ_JACIDG010000018.1"/>
</dbReference>
<keyword evidence="1" id="KW-1133">Transmembrane helix</keyword>
<evidence type="ECO:0000256" key="1">
    <source>
        <dbReference type="SAM" id="Phobius"/>
    </source>
</evidence>
<keyword evidence="1" id="KW-0472">Membrane</keyword>
<keyword evidence="1" id="KW-0812">Transmembrane</keyword>